<evidence type="ECO:0008006" key="4">
    <source>
        <dbReference type="Google" id="ProtNLM"/>
    </source>
</evidence>
<proteinExistence type="predicted"/>
<evidence type="ECO:0000313" key="2">
    <source>
        <dbReference type="EMBL" id="MPQ84264.1"/>
    </source>
</evidence>
<sequence>MNKLVMAASLVWSVVALAENRIYDLHPAFNDALKAEFTQVMGSDGEAVSAVLVDKNGNRFNLPDTCEPEGGNAALKDAFIVNAKKAYFLFTCAWPVRHPGLGLNGTQYETFVYEGDTLSLLKKNVAFSQALSGYEGSLEEGGISYAWYLPRQIASQKVTELELGNPTDSLGLAHQVVLARLKDKDYAGVKAYLAPDRLDQLNKDFPVNTSNCIIYNDFGYALAQAGDNTLAYKLLKAVESVSPDRIVLKLNIADVLWSSDKSASRIYYKKYGESMRQAGKETLIPRRVVDRINSI</sequence>
<accession>A0A5N7JS82</accession>
<feature type="signal peptide" evidence="1">
    <location>
        <begin position="1"/>
        <end position="18"/>
    </location>
</feature>
<keyword evidence="1" id="KW-0732">Signal</keyword>
<reference evidence="2 3" key="1">
    <citation type="submission" date="2019-09" db="EMBL/GenBank/DDBJ databases">
        <title>The draft genomes of Allium pathogen Pseudomonas sp.</title>
        <authorList>
            <person name="Fujikawa T."/>
            <person name="Sawada H."/>
        </authorList>
    </citation>
    <scope>NUCLEOTIDE SEQUENCE [LARGE SCALE GENOMIC DNA]</scope>
    <source>
        <strain evidence="2 3">MAFF 730085</strain>
    </source>
</reference>
<gene>
    <name evidence="2" type="ORF">F0170_09875</name>
</gene>
<dbReference type="RefSeq" id="WP_152749244.1">
    <property type="nucleotide sequence ID" value="NZ_VUBA01000051.1"/>
</dbReference>
<dbReference type="EMBL" id="VUBA01000051">
    <property type="protein sequence ID" value="MPQ84264.1"/>
    <property type="molecule type" value="Genomic_DNA"/>
</dbReference>
<organism evidence="2 3">
    <name type="scientific">Pseudomonas kitaguniensis</name>
    <dbReference type="NCBI Taxonomy" id="2607908"/>
    <lineage>
        <taxon>Bacteria</taxon>
        <taxon>Pseudomonadati</taxon>
        <taxon>Pseudomonadota</taxon>
        <taxon>Gammaproteobacteria</taxon>
        <taxon>Pseudomonadales</taxon>
        <taxon>Pseudomonadaceae</taxon>
        <taxon>Pseudomonas</taxon>
    </lineage>
</organism>
<name>A0A5N7JS82_9PSED</name>
<evidence type="ECO:0000313" key="3">
    <source>
        <dbReference type="Proteomes" id="UP000325438"/>
    </source>
</evidence>
<protein>
    <recommendedName>
        <fullName evidence="4">Tetratricopeptide repeat protein</fullName>
    </recommendedName>
</protein>
<comment type="caution">
    <text evidence="2">The sequence shown here is derived from an EMBL/GenBank/DDBJ whole genome shotgun (WGS) entry which is preliminary data.</text>
</comment>
<feature type="chain" id="PRO_5025021605" description="Tetratricopeptide repeat protein" evidence="1">
    <location>
        <begin position="19"/>
        <end position="295"/>
    </location>
</feature>
<evidence type="ECO:0000256" key="1">
    <source>
        <dbReference type="SAM" id="SignalP"/>
    </source>
</evidence>
<dbReference type="Proteomes" id="UP000325438">
    <property type="component" value="Unassembled WGS sequence"/>
</dbReference>
<dbReference type="AlphaFoldDB" id="A0A5N7JS82"/>